<keyword evidence="3" id="KW-1185">Reference proteome</keyword>
<comment type="similarity">
    <text evidence="1">Belongs to the TPPP family.</text>
</comment>
<dbReference type="EMBL" id="CAMPGE010008857">
    <property type="protein sequence ID" value="CAI2367743.1"/>
    <property type="molecule type" value="Genomic_DNA"/>
</dbReference>
<accession>A0AAD1UI91</accession>
<dbReference type="GO" id="GO:0046785">
    <property type="term" value="P:microtubule polymerization"/>
    <property type="evidence" value="ECO:0007669"/>
    <property type="project" value="InterPro"/>
</dbReference>
<dbReference type="PANTHER" id="PTHR12932:SF9">
    <property type="entry name" value="TUBULIN POLYMERIZATION-PROMOTING PROTEIN HOMOLOG"/>
    <property type="match status" value="1"/>
</dbReference>
<dbReference type="InterPro" id="IPR008907">
    <property type="entry name" value="TPP/p25"/>
</dbReference>
<dbReference type="GO" id="GO:0005874">
    <property type="term" value="C:microtubule"/>
    <property type="evidence" value="ECO:0007669"/>
    <property type="project" value="TreeGrafter"/>
</dbReference>
<dbReference type="PANTHER" id="PTHR12932">
    <property type="entry name" value="P25 ALPHA-RELATED"/>
    <property type="match status" value="1"/>
</dbReference>
<sequence length="417" mass="48057">MDTAKEEEKGDSEEEIVTFDQIQKKVRILFQHYTSFGDRKNMSYIQSNKVQKMCKETGIIGKKVTKKDIDIFFLKINKSKPNMYFDDFIKLLGEIAVLKYGGEELDAFMSLLGDHLLKKIEELGGSSKDKPKEVKFSSTVEELFTHHINLLYDIYHSYFTFRIDRVEKGADKEAQRCEKYMYEFLRDFEICPKLLSKSVTFNVWTFIIECSEEKKKAVYKEASKALSKSYDIKEENKLFTFAFFLDFLACLGNTAYMKKGVSNAESVVNLFLRMEKSEGFCNFESKMHRTQSSSSSLQPPESVLKKLDKMKISDDEEEKGDLFSQLSKGTKTVKVTKTTKKETTATRKTTKTKKAAPKKKEVEEISFDPVYSEDVEALIPNVKTIFSYYCSFGDTGNKTKLKSSTFQKLLKDAKIVK</sequence>
<evidence type="ECO:0000256" key="1">
    <source>
        <dbReference type="ARBA" id="ARBA00010994"/>
    </source>
</evidence>
<name>A0AAD1UI91_EUPCR</name>
<dbReference type="Proteomes" id="UP001295684">
    <property type="component" value="Unassembled WGS sequence"/>
</dbReference>
<dbReference type="GO" id="GO:0001578">
    <property type="term" value="P:microtubule bundle formation"/>
    <property type="evidence" value="ECO:0007669"/>
    <property type="project" value="TreeGrafter"/>
</dbReference>
<dbReference type="InterPro" id="IPR011992">
    <property type="entry name" value="EF-hand-dom_pair"/>
</dbReference>
<gene>
    <name evidence="2" type="ORF">ECRASSUSDP1_LOCUS9031</name>
</gene>
<reference evidence="2" key="1">
    <citation type="submission" date="2023-07" db="EMBL/GenBank/DDBJ databases">
        <authorList>
            <consortium name="AG Swart"/>
            <person name="Singh M."/>
            <person name="Singh A."/>
            <person name="Seah K."/>
            <person name="Emmerich C."/>
        </authorList>
    </citation>
    <scope>NUCLEOTIDE SEQUENCE</scope>
    <source>
        <strain evidence="2">DP1</strain>
    </source>
</reference>
<proteinExistence type="inferred from homology"/>
<dbReference type="Gene3D" id="1.10.238.10">
    <property type="entry name" value="EF-hand"/>
    <property type="match status" value="2"/>
</dbReference>
<dbReference type="GO" id="GO:0015631">
    <property type="term" value="F:tubulin binding"/>
    <property type="evidence" value="ECO:0007669"/>
    <property type="project" value="InterPro"/>
</dbReference>
<dbReference type="Pfam" id="PF05517">
    <property type="entry name" value="p25-alpha"/>
    <property type="match status" value="1"/>
</dbReference>
<organism evidence="2 3">
    <name type="scientific">Euplotes crassus</name>
    <dbReference type="NCBI Taxonomy" id="5936"/>
    <lineage>
        <taxon>Eukaryota</taxon>
        <taxon>Sar</taxon>
        <taxon>Alveolata</taxon>
        <taxon>Ciliophora</taxon>
        <taxon>Intramacronucleata</taxon>
        <taxon>Spirotrichea</taxon>
        <taxon>Hypotrichia</taxon>
        <taxon>Euplotida</taxon>
        <taxon>Euplotidae</taxon>
        <taxon>Moneuplotes</taxon>
    </lineage>
</organism>
<dbReference type="SUPFAM" id="SSF47473">
    <property type="entry name" value="EF-hand"/>
    <property type="match status" value="2"/>
</dbReference>
<evidence type="ECO:0000313" key="3">
    <source>
        <dbReference type="Proteomes" id="UP001295684"/>
    </source>
</evidence>
<dbReference type="AlphaFoldDB" id="A0AAD1UI91"/>
<evidence type="ECO:0000313" key="2">
    <source>
        <dbReference type="EMBL" id="CAI2367743.1"/>
    </source>
</evidence>
<dbReference type="GO" id="GO:0032273">
    <property type="term" value="P:positive regulation of protein polymerization"/>
    <property type="evidence" value="ECO:0007669"/>
    <property type="project" value="TreeGrafter"/>
</dbReference>
<protein>
    <submittedName>
        <fullName evidence="2">Uncharacterized protein</fullName>
    </submittedName>
</protein>
<comment type="caution">
    <text evidence="2">The sequence shown here is derived from an EMBL/GenBank/DDBJ whole genome shotgun (WGS) entry which is preliminary data.</text>
</comment>